<evidence type="ECO:0000313" key="4">
    <source>
        <dbReference type="Proteomes" id="UP000199226"/>
    </source>
</evidence>
<protein>
    <submittedName>
        <fullName evidence="3">Imidazolonepropionase</fullName>
    </submittedName>
</protein>
<dbReference type="InterPro" id="IPR032466">
    <property type="entry name" value="Metal_Hydrolase"/>
</dbReference>
<proteinExistence type="predicted"/>
<dbReference type="Gene3D" id="3.40.50.10910">
    <property type="entry name" value="Amidohydrolase"/>
    <property type="match status" value="1"/>
</dbReference>
<dbReference type="Proteomes" id="UP000199226">
    <property type="component" value="Unassembled WGS sequence"/>
</dbReference>
<dbReference type="GO" id="GO:0016810">
    <property type="term" value="F:hydrolase activity, acting on carbon-nitrogen (but not peptide) bonds"/>
    <property type="evidence" value="ECO:0007669"/>
    <property type="project" value="InterPro"/>
</dbReference>
<dbReference type="InterPro" id="IPR051781">
    <property type="entry name" value="Metallo-dep_Hydrolase"/>
</dbReference>
<evidence type="ECO:0000256" key="1">
    <source>
        <dbReference type="SAM" id="SignalP"/>
    </source>
</evidence>
<feature type="domain" description="Amidohydrolase-related" evidence="2">
    <location>
        <begin position="81"/>
        <end position="428"/>
    </location>
</feature>
<feature type="signal peptide" evidence="1">
    <location>
        <begin position="1"/>
        <end position="22"/>
    </location>
</feature>
<dbReference type="InterPro" id="IPR006680">
    <property type="entry name" value="Amidohydro-rel"/>
</dbReference>
<keyword evidence="4" id="KW-1185">Reference proteome</keyword>
<accession>A0A1G9PPG6</accession>
<name>A0A1G9PPG6_9SPHI</name>
<dbReference type="InterPro" id="IPR011059">
    <property type="entry name" value="Metal-dep_hydrolase_composite"/>
</dbReference>
<dbReference type="Gene3D" id="3.30.110.90">
    <property type="entry name" value="Amidohydrolase"/>
    <property type="match status" value="1"/>
</dbReference>
<dbReference type="Pfam" id="PF01979">
    <property type="entry name" value="Amidohydro_1"/>
    <property type="match status" value="1"/>
</dbReference>
<dbReference type="STRING" id="990371.SAMN05421813_104194"/>
<dbReference type="AlphaFoldDB" id="A0A1G9PPG6"/>
<dbReference type="PANTHER" id="PTHR43135">
    <property type="entry name" value="ALPHA-D-RIBOSE 1-METHYLPHOSPHONATE 5-TRIPHOSPHATE DIPHOSPHATASE"/>
    <property type="match status" value="1"/>
</dbReference>
<dbReference type="PANTHER" id="PTHR43135:SF3">
    <property type="entry name" value="ALPHA-D-RIBOSE 1-METHYLPHOSPHONATE 5-TRIPHOSPHATE DIPHOSPHATASE"/>
    <property type="match status" value="1"/>
</dbReference>
<dbReference type="SUPFAM" id="SSF51556">
    <property type="entry name" value="Metallo-dependent hydrolases"/>
    <property type="match status" value="1"/>
</dbReference>
<dbReference type="Gene3D" id="1.20.58.520">
    <property type="entry name" value="Amidohydrolase"/>
    <property type="match status" value="1"/>
</dbReference>
<dbReference type="EMBL" id="FNHH01000004">
    <property type="protein sequence ID" value="SDL99935.1"/>
    <property type="molecule type" value="Genomic_DNA"/>
</dbReference>
<dbReference type="Gene3D" id="2.30.40.10">
    <property type="entry name" value="Urease, subunit C, domain 1"/>
    <property type="match status" value="1"/>
</dbReference>
<evidence type="ECO:0000259" key="2">
    <source>
        <dbReference type="Pfam" id="PF01979"/>
    </source>
</evidence>
<dbReference type="OrthoDB" id="9797498at2"/>
<feature type="chain" id="PRO_5011690171" evidence="1">
    <location>
        <begin position="23"/>
        <end position="432"/>
    </location>
</feature>
<dbReference type="SUPFAM" id="SSF51338">
    <property type="entry name" value="Composite domain of metallo-dependent hydrolases"/>
    <property type="match status" value="1"/>
</dbReference>
<organism evidence="3 4">
    <name type="scientific">Daejeonella rubra</name>
    <dbReference type="NCBI Taxonomy" id="990371"/>
    <lineage>
        <taxon>Bacteria</taxon>
        <taxon>Pseudomonadati</taxon>
        <taxon>Bacteroidota</taxon>
        <taxon>Sphingobacteriia</taxon>
        <taxon>Sphingobacteriales</taxon>
        <taxon>Sphingobacteriaceae</taxon>
        <taxon>Daejeonella</taxon>
    </lineage>
</organism>
<dbReference type="RefSeq" id="WP_090701015.1">
    <property type="nucleotide sequence ID" value="NZ_FNHH01000004.1"/>
</dbReference>
<gene>
    <name evidence="3" type="ORF">SAMN05421813_104194</name>
</gene>
<evidence type="ECO:0000313" key="3">
    <source>
        <dbReference type="EMBL" id="SDL99935.1"/>
    </source>
</evidence>
<sequence>MKSRKIVTCIIIFIIGVSSAFAQFSFDNYALCHLNIVDVNAKRILGDYTIVIQNGKIQNILPSKDYIPNDSVQSIVLRNKFVVPGLIDAHVHFATDPTEERRDNAEKVLREMLLTGITSVRDMAGDARTLSSLSRDALIGDIVAPNLYYSSLMAGKKFFSDPRTIATAQGGVSGKMPYMKAIDSISNMPLEVAQAIGTGASGIKMYANLSNNEVVKIVEEAKRQNIPVWSHASLQLTKPSVIIASGVIAISHANMLVYENDQNEDLIKFWSNHKPDGDEKEFWDKEFEKLDFAELYKLMIKYNVVLDATISVLKIQKNDPRRVWVYEIGKRIIQQAHKAGVLIGAGSDSDQETFVQHEMKLLVNECGFTPLEAIIAATKYSAMATGILNQEGSIEIGKKANLFFLNSDPTKNINNIDDVLWVIKNGKLYNPK</sequence>
<keyword evidence="1" id="KW-0732">Signal</keyword>
<reference evidence="4" key="1">
    <citation type="submission" date="2016-10" db="EMBL/GenBank/DDBJ databases">
        <authorList>
            <person name="Varghese N."/>
            <person name="Submissions S."/>
        </authorList>
    </citation>
    <scope>NUCLEOTIDE SEQUENCE [LARGE SCALE GENOMIC DNA]</scope>
    <source>
        <strain evidence="4">DSM 24536</strain>
    </source>
</reference>